<dbReference type="Gene3D" id="1.10.150.810">
    <property type="match status" value="2"/>
</dbReference>
<dbReference type="GO" id="GO:0046872">
    <property type="term" value="F:metal ion binding"/>
    <property type="evidence" value="ECO:0007669"/>
    <property type="project" value="UniProtKB-KW"/>
</dbReference>
<dbReference type="InterPro" id="IPR024728">
    <property type="entry name" value="PolY_HhH_motif"/>
</dbReference>
<evidence type="ECO:0000256" key="4">
    <source>
        <dbReference type="ARBA" id="ARBA00022679"/>
    </source>
</evidence>
<keyword evidence="16" id="KW-1185">Reference proteome</keyword>
<evidence type="ECO:0000313" key="15">
    <source>
        <dbReference type="EMBL" id="KIP11593.1"/>
    </source>
</evidence>
<accession>A0A0C3PUY5</accession>
<dbReference type="STRING" id="745531.A0A0C3PUY5"/>
<dbReference type="AlphaFoldDB" id="A0A0C3PUY5"/>
<evidence type="ECO:0000256" key="3">
    <source>
        <dbReference type="ARBA" id="ARBA00016178"/>
    </source>
</evidence>
<keyword evidence="6" id="KW-0235">DNA replication</keyword>
<evidence type="ECO:0000256" key="1">
    <source>
        <dbReference type="ARBA" id="ARBA00010945"/>
    </source>
</evidence>
<dbReference type="NCBIfam" id="NF002677">
    <property type="entry name" value="PRK02406.1"/>
    <property type="match status" value="1"/>
</dbReference>
<dbReference type="Pfam" id="PF11799">
    <property type="entry name" value="IMS_C"/>
    <property type="match status" value="1"/>
</dbReference>
<feature type="compositionally biased region" description="Basic residues" evidence="13">
    <location>
        <begin position="643"/>
        <end position="653"/>
    </location>
</feature>
<keyword evidence="9" id="KW-0460">Magnesium</keyword>
<dbReference type="GO" id="GO:0003684">
    <property type="term" value="F:damaged DNA binding"/>
    <property type="evidence" value="ECO:0007669"/>
    <property type="project" value="InterPro"/>
</dbReference>
<feature type="region of interest" description="Disordered" evidence="13">
    <location>
        <begin position="516"/>
        <end position="589"/>
    </location>
</feature>
<dbReference type="InterPro" id="IPR050116">
    <property type="entry name" value="DNA_polymerase-Y"/>
</dbReference>
<keyword evidence="7" id="KW-0479">Metal-binding</keyword>
<feature type="region of interest" description="Disordered" evidence="13">
    <location>
        <begin position="627"/>
        <end position="653"/>
    </location>
</feature>
<dbReference type="GO" id="GO:0006260">
    <property type="term" value="P:DNA replication"/>
    <property type="evidence" value="ECO:0007669"/>
    <property type="project" value="UniProtKB-KW"/>
</dbReference>
<dbReference type="EMBL" id="KN840445">
    <property type="protein sequence ID" value="KIP11593.1"/>
    <property type="molecule type" value="Genomic_DNA"/>
</dbReference>
<dbReference type="Gene3D" id="3.40.1170.60">
    <property type="match status" value="1"/>
</dbReference>
<dbReference type="FunFam" id="1.10.150.810:FF:000003">
    <property type="entry name" value="DNA polymerase kappa subunit"/>
    <property type="match status" value="1"/>
</dbReference>
<dbReference type="Gene3D" id="3.30.160.60">
    <property type="entry name" value="Classic Zinc Finger"/>
    <property type="match status" value="1"/>
</dbReference>
<reference evidence="15 16" key="1">
    <citation type="journal article" date="2014" name="PLoS Genet.">
        <title>Analysis of the Phlebiopsis gigantea genome, transcriptome and secretome provides insight into its pioneer colonization strategies of wood.</title>
        <authorList>
            <person name="Hori C."/>
            <person name="Ishida T."/>
            <person name="Igarashi K."/>
            <person name="Samejima M."/>
            <person name="Suzuki H."/>
            <person name="Master E."/>
            <person name="Ferreira P."/>
            <person name="Ruiz-Duenas F.J."/>
            <person name="Held B."/>
            <person name="Canessa P."/>
            <person name="Larrondo L.F."/>
            <person name="Schmoll M."/>
            <person name="Druzhinina I.S."/>
            <person name="Kubicek C.P."/>
            <person name="Gaskell J.A."/>
            <person name="Kersten P."/>
            <person name="St John F."/>
            <person name="Glasner J."/>
            <person name="Sabat G."/>
            <person name="Splinter BonDurant S."/>
            <person name="Syed K."/>
            <person name="Yadav J."/>
            <person name="Mgbeahuruike A.C."/>
            <person name="Kovalchuk A."/>
            <person name="Asiegbu F.O."/>
            <person name="Lackner G."/>
            <person name="Hoffmeister D."/>
            <person name="Rencoret J."/>
            <person name="Gutierrez A."/>
            <person name="Sun H."/>
            <person name="Lindquist E."/>
            <person name="Barry K."/>
            <person name="Riley R."/>
            <person name="Grigoriev I.V."/>
            <person name="Henrissat B."/>
            <person name="Kues U."/>
            <person name="Berka R.M."/>
            <person name="Martinez A.T."/>
            <person name="Covert S.F."/>
            <person name="Blanchette R.A."/>
            <person name="Cullen D."/>
        </authorList>
    </citation>
    <scope>NUCLEOTIDE SEQUENCE [LARGE SCALE GENOMIC DNA]</scope>
    <source>
        <strain evidence="15 16">11061_1 CR5-6</strain>
    </source>
</reference>
<evidence type="ECO:0000256" key="2">
    <source>
        <dbReference type="ARBA" id="ARBA00012417"/>
    </source>
</evidence>
<evidence type="ECO:0000313" key="16">
    <source>
        <dbReference type="Proteomes" id="UP000053257"/>
    </source>
</evidence>
<evidence type="ECO:0000256" key="6">
    <source>
        <dbReference type="ARBA" id="ARBA00022705"/>
    </source>
</evidence>
<evidence type="ECO:0000256" key="10">
    <source>
        <dbReference type="ARBA" id="ARBA00022932"/>
    </source>
</evidence>
<evidence type="ECO:0000256" key="13">
    <source>
        <dbReference type="SAM" id="MobiDB-lite"/>
    </source>
</evidence>
<dbReference type="GO" id="GO:0070987">
    <property type="term" value="P:error-free translesion synthesis"/>
    <property type="evidence" value="ECO:0007669"/>
    <property type="project" value="UniProtKB-ARBA"/>
</dbReference>
<dbReference type="InterPro" id="IPR001126">
    <property type="entry name" value="UmuC"/>
</dbReference>
<keyword evidence="4" id="KW-0808">Transferase</keyword>
<keyword evidence="5" id="KW-0548">Nucleotidyltransferase</keyword>
<dbReference type="Gene3D" id="3.30.1490.100">
    <property type="entry name" value="DNA polymerase, Y-family, little finger domain"/>
    <property type="match status" value="1"/>
</dbReference>
<dbReference type="Pfam" id="PF11798">
    <property type="entry name" value="IMS_HHH"/>
    <property type="match status" value="1"/>
</dbReference>
<organism evidence="15 16">
    <name type="scientific">Phlebiopsis gigantea (strain 11061_1 CR5-6)</name>
    <name type="common">White-rot fungus</name>
    <name type="synonym">Peniophora gigantea</name>
    <dbReference type="NCBI Taxonomy" id="745531"/>
    <lineage>
        <taxon>Eukaryota</taxon>
        <taxon>Fungi</taxon>
        <taxon>Dikarya</taxon>
        <taxon>Basidiomycota</taxon>
        <taxon>Agaricomycotina</taxon>
        <taxon>Agaricomycetes</taxon>
        <taxon>Polyporales</taxon>
        <taxon>Phanerochaetaceae</taxon>
        <taxon>Phlebiopsis</taxon>
    </lineage>
</organism>
<evidence type="ECO:0000256" key="9">
    <source>
        <dbReference type="ARBA" id="ARBA00022842"/>
    </source>
</evidence>
<dbReference type="SUPFAM" id="SSF56672">
    <property type="entry name" value="DNA/RNA polymerases"/>
    <property type="match status" value="1"/>
</dbReference>
<protein>
    <recommendedName>
        <fullName evidence="3">DNA polymerase kappa</fullName>
        <ecNumber evidence="2">2.7.7.7</ecNumber>
    </recommendedName>
</protein>
<dbReference type="HOGENOM" id="CLU_012348_11_2_1"/>
<dbReference type="GO" id="GO:0003887">
    <property type="term" value="F:DNA-directed DNA polymerase activity"/>
    <property type="evidence" value="ECO:0007669"/>
    <property type="project" value="UniProtKB-KW"/>
</dbReference>
<evidence type="ECO:0000256" key="5">
    <source>
        <dbReference type="ARBA" id="ARBA00022695"/>
    </source>
</evidence>
<dbReference type="FunFam" id="3.30.70.270:FF:000014">
    <property type="entry name" value="DNA polymerase kappa subunit"/>
    <property type="match status" value="1"/>
</dbReference>
<dbReference type="GO" id="GO:0042276">
    <property type="term" value="P:error-prone translesion synthesis"/>
    <property type="evidence" value="ECO:0007669"/>
    <property type="project" value="TreeGrafter"/>
</dbReference>
<dbReference type="InterPro" id="IPR043502">
    <property type="entry name" value="DNA/RNA_pol_sf"/>
</dbReference>
<evidence type="ECO:0000259" key="14">
    <source>
        <dbReference type="PROSITE" id="PS50173"/>
    </source>
</evidence>
<keyword evidence="11" id="KW-0234">DNA repair</keyword>
<dbReference type="Pfam" id="PF00817">
    <property type="entry name" value="IMS"/>
    <property type="match status" value="1"/>
</dbReference>
<dbReference type="PANTHER" id="PTHR11076">
    <property type="entry name" value="DNA REPAIR POLYMERASE UMUC / TRANSFERASE FAMILY MEMBER"/>
    <property type="match status" value="1"/>
</dbReference>
<dbReference type="OrthoDB" id="1747274at2759"/>
<dbReference type="GO" id="GO:0006281">
    <property type="term" value="P:DNA repair"/>
    <property type="evidence" value="ECO:0007669"/>
    <property type="project" value="UniProtKB-KW"/>
</dbReference>
<dbReference type="GO" id="GO:0005634">
    <property type="term" value="C:nucleus"/>
    <property type="evidence" value="ECO:0007669"/>
    <property type="project" value="TreeGrafter"/>
</dbReference>
<dbReference type="PROSITE" id="PS50173">
    <property type="entry name" value="UMUC"/>
    <property type="match status" value="1"/>
</dbReference>
<evidence type="ECO:0000256" key="7">
    <source>
        <dbReference type="ARBA" id="ARBA00022723"/>
    </source>
</evidence>
<dbReference type="EC" id="2.7.7.7" evidence="2"/>
<evidence type="ECO:0000256" key="11">
    <source>
        <dbReference type="ARBA" id="ARBA00023204"/>
    </source>
</evidence>
<feature type="region of interest" description="Disordered" evidence="13">
    <location>
        <begin position="467"/>
        <end position="490"/>
    </location>
</feature>
<feature type="compositionally biased region" description="Low complexity" evidence="13">
    <location>
        <begin position="530"/>
        <end position="546"/>
    </location>
</feature>
<feature type="domain" description="UmuC" evidence="14">
    <location>
        <begin position="108"/>
        <end position="287"/>
    </location>
</feature>
<sequence length="653" mass="72509">MQIPGEKNAPEPSQDSASFLRRLAGASVTKAGLAKDQTEINRIIAEASKGSKFYENEKRKDKELTGRISRILKTRDEVLREADIAKAEHYADALIAKMEAERDLTQIIVHVDMDAFYASVELLDDPTLIDKPFAVGHGVVSTASYAARKHGVRSGMAEFVARKLCPQLVVVSAHYPRYSALSKQIMDIFRRYDPTMCAAGCDEGYLNITRYCEEHLIAAEECVREMRETVHRETKLTVSAGIAPNKMLAKICSDKNKPNGQFMLEFTSAAVKAFMHDLSIRKIPGVGRVNERLLESIGIKTCGDIYAHRATVALMDRYFGMHFLLQTYLGIASNVVEPGQREERKSIGAERTFHAIGDKELILEKLEEVAAELNDDMESSGWTGKTVTLKYKLDTYQVFTRAKSFNRWISTKKEDLFSVGKELLLPELPLRLRLIGLRVTKLKDLRDDADSKPGSIKRFFEKANVASSPRKKRKVSHAPEEDEELEEVRLTQDGFEDAMPGFYENEEVEQSLDTDGLDHYTHQGKHKGSRPPTSAPSSSAARSPGTLTGPSSSRATSHPPIVATGSAKRKRTHSPGSGEDNVMGADNVRGQTCPICSKVLETDNRGLNEHIDFCLSKGAIREAQVMSNNAKSLKQPFPAKGKSGSKMKNTKKK</sequence>
<dbReference type="InterPro" id="IPR043128">
    <property type="entry name" value="Rev_trsase/Diguanyl_cyclase"/>
</dbReference>
<comment type="similarity">
    <text evidence="1">Belongs to the DNA polymerase type-Y family.</text>
</comment>
<dbReference type="Gene3D" id="3.30.70.270">
    <property type="match status" value="1"/>
</dbReference>
<proteinExistence type="inferred from homology"/>
<dbReference type="PANTHER" id="PTHR11076:SF33">
    <property type="entry name" value="DNA POLYMERASE KAPPA"/>
    <property type="match status" value="1"/>
</dbReference>
<evidence type="ECO:0000256" key="8">
    <source>
        <dbReference type="ARBA" id="ARBA00022763"/>
    </source>
</evidence>
<dbReference type="SUPFAM" id="SSF100879">
    <property type="entry name" value="Lesion bypass DNA polymerase (Y-family), little finger domain"/>
    <property type="match status" value="1"/>
</dbReference>
<gene>
    <name evidence="15" type="ORF">PHLGIDRAFT_114439</name>
</gene>
<dbReference type="InterPro" id="IPR036775">
    <property type="entry name" value="DNA_pol_Y-fam_lit_finger_sf"/>
</dbReference>
<dbReference type="CDD" id="cd03586">
    <property type="entry name" value="PolY_Pol_IV_kappa"/>
    <property type="match status" value="1"/>
</dbReference>
<dbReference type="FunFam" id="3.40.1170.60:FF:000012">
    <property type="entry name" value="Putative DNA-directed polymerase kappa"/>
    <property type="match status" value="1"/>
</dbReference>
<comment type="catalytic activity">
    <reaction evidence="12">
        <text>DNA(n) + a 2'-deoxyribonucleoside 5'-triphosphate = DNA(n+1) + diphosphate</text>
        <dbReference type="Rhea" id="RHEA:22508"/>
        <dbReference type="Rhea" id="RHEA-COMP:17339"/>
        <dbReference type="Rhea" id="RHEA-COMP:17340"/>
        <dbReference type="ChEBI" id="CHEBI:33019"/>
        <dbReference type="ChEBI" id="CHEBI:61560"/>
        <dbReference type="ChEBI" id="CHEBI:173112"/>
        <dbReference type="EC" id="2.7.7.7"/>
    </reaction>
</comment>
<name>A0A0C3PUY5_PHLG1</name>
<dbReference type="FunFam" id="3.30.1490.100:FF:000004">
    <property type="entry name" value="DNA polymerase IV"/>
    <property type="match status" value="1"/>
</dbReference>
<dbReference type="InterPro" id="IPR017961">
    <property type="entry name" value="DNA_pol_Y-fam_little_finger"/>
</dbReference>
<dbReference type="InterPro" id="IPR022880">
    <property type="entry name" value="DNApol_IV"/>
</dbReference>
<dbReference type="Proteomes" id="UP000053257">
    <property type="component" value="Unassembled WGS sequence"/>
</dbReference>
<evidence type="ECO:0000256" key="12">
    <source>
        <dbReference type="ARBA" id="ARBA00049244"/>
    </source>
</evidence>
<keyword evidence="8" id="KW-0227">DNA damage</keyword>
<keyword evidence="10" id="KW-0239">DNA-directed DNA polymerase</keyword>